<keyword evidence="2" id="KW-1185">Reference proteome</keyword>
<dbReference type="RefSeq" id="WP_183774223.1">
    <property type="nucleotide sequence ID" value="NZ_JACIDK010000004.1"/>
</dbReference>
<dbReference type="EMBL" id="JACIDK010000004">
    <property type="protein sequence ID" value="MBB3892268.1"/>
    <property type="molecule type" value="Genomic_DNA"/>
</dbReference>
<protein>
    <submittedName>
        <fullName evidence="1">Uncharacterized protein</fullName>
    </submittedName>
</protein>
<organism evidence="1 2">
    <name type="scientific">Phenylobacterium haematophilum</name>
    <dbReference type="NCBI Taxonomy" id="98513"/>
    <lineage>
        <taxon>Bacteria</taxon>
        <taxon>Pseudomonadati</taxon>
        <taxon>Pseudomonadota</taxon>
        <taxon>Alphaproteobacteria</taxon>
        <taxon>Caulobacterales</taxon>
        <taxon>Caulobacteraceae</taxon>
        <taxon>Phenylobacterium</taxon>
    </lineage>
</organism>
<dbReference type="Proteomes" id="UP000530564">
    <property type="component" value="Unassembled WGS sequence"/>
</dbReference>
<evidence type="ECO:0000313" key="1">
    <source>
        <dbReference type="EMBL" id="MBB3892268.1"/>
    </source>
</evidence>
<gene>
    <name evidence="1" type="ORF">GGQ61_003001</name>
</gene>
<name>A0A840A1J3_9CAUL</name>
<sequence>MASGESARRVAGFIDGSASAPRTFDSCRATFAPTHQPIENNGKEADLMPRENGVRGVFCRAEAV</sequence>
<evidence type="ECO:0000313" key="2">
    <source>
        <dbReference type="Proteomes" id="UP000530564"/>
    </source>
</evidence>
<accession>A0A840A1J3</accession>
<reference evidence="1 2" key="1">
    <citation type="submission" date="2020-08" db="EMBL/GenBank/DDBJ databases">
        <title>Genomic Encyclopedia of Type Strains, Phase IV (KMG-IV): sequencing the most valuable type-strain genomes for metagenomic binning, comparative biology and taxonomic classification.</title>
        <authorList>
            <person name="Goeker M."/>
        </authorList>
    </citation>
    <scope>NUCLEOTIDE SEQUENCE [LARGE SCALE GENOMIC DNA]</scope>
    <source>
        <strain evidence="1 2">DSM 21793</strain>
    </source>
</reference>
<proteinExistence type="predicted"/>
<comment type="caution">
    <text evidence="1">The sequence shown here is derived from an EMBL/GenBank/DDBJ whole genome shotgun (WGS) entry which is preliminary data.</text>
</comment>
<dbReference type="AlphaFoldDB" id="A0A840A1J3"/>